<name>A0A9P0PVK0_ACAOB</name>
<evidence type="ECO:0000256" key="1">
    <source>
        <dbReference type="SAM" id="MobiDB-lite"/>
    </source>
</evidence>
<dbReference type="EMBL" id="CAKOFQ010007412">
    <property type="protein sequence ID" value="CAH2000539.1"/>
    <property type="molecule type" value="Genomic_DNA"/>
</dbReference>
<comment type="caution">
    <text evidence="3">The sequence shown here is derived from an EMBL/GenBank/DDBJ whole genome shotgun (WGS) entry which is preliminary data.</text>
</comment>
<organism evidence="3 4">
    <name type="scientific">Acanthoscelides obtectus</name>
    <name type="common">Bean weevil</name>
    <name type="synonym">Bruchus obtectus</name>
    <dbReference type="NCBI Taxonomy" id="200917"/>
    <lineage>
        <taxon>Eukaryota</taxon>
        <taxon>Metazoa</taxon>
        <taxon>Ecdysozoa</taxon>
        <taxon>Arthropoda</taxon>
        <taxon>Hexapoda</taxon>
        <taxon>Insecta</taxon>
        <taxon>Pterygota</taxon>
        <taxon>Neoptera</taxon>
        <taxon>Endopterygota</taxon>
        <taxon>Coleoptera</taxon>
        <taxon>Polyphaga</taxon>
        <taxon>Cucujiformia</taxon>
        <taxon>Chrysomeloidea</taxon>
        <taxon>Chrysomelidae</taxon>
        <taxon>Bruchinae</taxon>
        <taxon>Bruchini</taxon>
        <taxon>Acanthoscelides</taxon>
    </lineage>
</organism>
<feature type="signal peptide" evidence="2">
    <location>
        <begin position="1"/>
        <end position="17"/>
    </location>
</feature>
<feature type="chain" id="PRO_5040140459" evidence="2">
    <location>
        <begin position="18"/>
        <end position="379"/>
    </location>
</feature>
<sequence length="379" mass="43519">MFVKNFVLWFVILVASAQNYPPLLPAGYTPYGYGYPFYRQPSASYYQPQIHQQYGAGIPDTYENNQPVDIIDVNPDVFREEMRKLGILPESTQGNFNNIQHQFNYADYQIPLNNPHFSYPPFAVGPQQYQPIQYAQTAPAQFYPDAPPYGISELSNIPQMAYAPFNVSTENIQAPDQPSAPYTQSAYQVPAQIPQMPPIGHLQSEFTYIPTYQNKNQSPSPFAKKRRHRHRYVIKKDSSQNNGNQSESRLIDKHEIQRKTYTFQKTFVVTPEKRPSGPITINLVNGIPVTEPQEMTTTVPTTTTTEDNEVPEDTTGFVNPFSLNSSSSHQMHRRRTKGHMYERCRIEYRLENEPSLDFTQKIMHSLGTFNGRLNIFISQ</sequence>
<reference evidence="3" key="1">
    <citation type="submission" date="2022-03" db="EMBL/GenBank/DDBJ databases">
        <authorList>
            <person name="Sayadi A."/>
        </authorList>
    </citation>
    <scope>NUCLEOTIDE SEQUENCE</scope>
</reference>
<accession>A0A9P0PVK0</accession>
<dbReference type="AlphaFoldDB" id="A0A9P0PVK0"/>
<dbReference type="Proteomes" id="UP001152888">
    <property type="component" value="Unassembled WGS sequence"/>
</dbReference>
<gene>
    <name evidence="3" type="ORF">ACAOBT_LOCUS25629</name>
</gene>
<evidence type="ECO:0000313" key="3">
    <source>
        <dbReference type="EMBL" id="CAH2000539.1"/>
    </source>
</evidence>
<evidence type="ECO:0000313" key="4">
    <source>
        <dbReference type="Proteomes" id="UP001152888"/>
    </source>
</evidence>
<protein>
    <submittedName>
        <fullName evidence="3">Uncharacterized protein</fullName>
    </submittedName>
</protein>
<proteinExistence type="predicted"/>
<keyword evidence="2" id="KW-0732">Signal</keyword>
<keyword evidence="4" id="KW-1185">Reference proteome</keyword>
<dbReference type="OrthoDB" id="6748815at2759"/>
<feature type="region of interest" description="Disordered" evidence="1">
    <location>
        <begin position="297"/>
        <end position="336"/>
    </location>
</feature>
<evidence type="ECO:0000256" key="2">
    <source>
        <dbReference type="SAM" id="SignalP"/>
    </source>
</evidence>